<evidence type="ECO:0000256" key="7">
    <source>
        <dbReference type="SAM" id="Phobius"/>
    </source>
</evidence>
<feature type="transmembrane region" description="Helical" evidence="7">
    <location>
        <begin position="226"/>
        <end position="251"/>
    </location>
</feature>
<dbReference type="EMBL" id="JAKNID010000027">
    <property type="protein sequence ID" value="MCG4565331.1"/>
    <property type="molecule type" value="Genomic_DNA"/>
</dbReference>
<comment type="similarity">
    <text evidence="6">Belongs to the FNT transporter (TC 1.A.16) family.</text>
</comment>
<keyword evidence="2" id="KW-0813">Transport</keyword>
<feature type="transmembrane region" description="Helical" evidence="7">
    <location>
        <begin position="103"/>
        <end position="125"/>
    </location>
</feature>
<evidence type="ECO:0000256" key="3">
    <source>
        <dbReference type="ARBA" id="ARBA00022692"/>
    </source>
</evidence>
<dbReference type="FunFam" id="1.20.1080.10:FF:000011">
    <property type="entry name" value="Formate family transporter"/>
    <property type="match status" value="1"/>
</dbReference>
<dbReference type="InterPro" id="IPR023271">
    <property type="entry name" value="Aquaporin-like"/>
</dbReference>
<keyword evidence="3 7" id="KW-0812">Transmembrane</keyword>
<evidence type="ECO:0000256" key="1">
    <source>
        <dbReference type="ARBA" id="ARBA00004141"/>
    </source>
</evidence>
<feature type="transmembrane region" description="Helical" evidence="7">
    <location>
        <begin position="153"/>
        <end position="172"/>
    </location>
</feature>
<comment type="subcellular location">
    <subcellularLocation>
        <location evidence="1">Membrane</location>
        <topology evidence="1">Multi-pass membrane protein</topology>
    </subcellularLocation>
</comment>
<accession>A0A9Q4ACY0</accession>
<comment type="caution">
    <text evidence="8">The sequence shown here is derived from an EMBL/GenBank/DDBJ whole genome shotgun (WGS) entry which is preliminary data.</text>
</comment>
<evidence type="ECO:0000313" key="8">
    <source>
        <dbReference type="EMBL" id="MCG4565331.1"/>
    </source>
</evidence>
<dbReference type="InterPro" id="IPR024002">
    <property type="entry name" value="For/NO2_transpt_CS"/>
</dbReference>
<evidence type="ECO:0000256" key="5">
    <source>
        <dbReference type="ARBA" id="ARBA00023136"/>
    </source>
</evidence>
<keyword evidence="9" id="KW-1185">Reference proteome</keyword>
<dbReference type="PANTHER" id="PTHR30520:SF6">
    <property type="entry name" value="FORMATE_NITRATE FAMILY TRANSPORTER (EUROFUNG)"/>
    <property type="match status" value="1"/>
</dbReference>
<sequence>MLGPNEIASKNIEIGIKKSKLSNNKKILLSILAGMFIGFGAHGSLTIMQSLGNIDIGLSKFLGALVFPVGLMLVVMAGGELFTGNNLMVLSLLDGKIEIKDMISSWLLVYIGNFLGSLFLAFLVYKSGLVNESIKDLSINIAIGKIEMSFIQALIRGFLCNILVVLAVWMASGSESFASKILSIWFPIMLFTLIGYEHSIANMFYIPLGKFLGANISFKQMWINNLIPVTIGNILGGGLFVSVIYYFVYIFKKEEEKEDREELRYKEQFDFK</sequence>
<name>A0A9Q4ACY0_9FIRM</name>
<dbReference type="Proteomes" id="UP001108123">
    <property type="component" value="Unassembled WGS sequence"/>
</dbReference>
<evidence type="ECO:0000256" key="2">
    <source>
        <dbReference type="ARBA" id="ARBA00022448"/>
    </source>
</evidence>
<dbReference type="NCBIfam" id="TIGR00790">
    <property type="entry name" value="fnt"/>
    <property type="match status" value="1"/>
</dbReference>
<dbReference type="InterPro" id="IPR000292">
    <property type="entry name" value="For/NO2_transpt"/>
</dbReference>
<proteinExistence type="inferred from homology"/>
<dbReference type="Gene3D" id="1.20.1080.10">
    <property type="entry name" value="Glycerol uptake facilitator protein"/>
    <property type="match status" value="1"/>
</dbReference>
<protein>
    <submittedName>
        <fullName evidence="8">Formate/nitrite transporter family protein</fullName>
    </submittedName>
</protein>
<gene>
    <name evidence="8" type="ORF">L0P62_07715</name>
</gene>
<dbReference type="RefSeq" id="WP_226808400.1">
    <property type="nucleotide sequence ID" value="NZ_JAJBNW010000055.1"/>
</dbReference>
<dbReference type="PROSITE" id="PS01005">
    <property type="entry name" value="FORMATE_NITRITE_TP_1"/>
    <property type="match status" value="1"/>
</dbReference>
<dbReference type="AlphaFoldDB" id="A0A9Q4ACY0"/>
<dbReference type="GO" id="GO:0015499">
    <property type="term" value="F:formate transmembrane transporter activity"/>
    <property type="evidence" value="ECO:0007669"/>
    <property type="project" value="TreeGrafter"/>
</dbReference>
<evidence type="ECO:0000313" key="9">
    <source>
        <dbReference type="Proteomes" id="UP001108123"/>
    </source>
</evidence>
<keyword evidence="5 7" id="KW-0472">Membrane</keyword>
<reference evidence="8" key="1">
    <citation type="submission" date="2022-01" db="EMBL/GenBank/DDBJ databases">
        <title>Collection of gut derived symbiotic bacterial strains cultured from healthy donors.</title>
        <authorList>
            <person name="Lin H."/>
            <person name="Kohout C."/>
            <person name="Waligurski E."/>
            <person name="Pamer E.G."/>
        </authorList>
    </citation>
    <scope>NUCLEOTIDE SEQUENCE</scope>
    <source>
        <strain evidence="8">MSK.14.39</strain>
    </source>
</reference>
<evidence type="ECO:0000256" key="6">
    <source>
        <dbReference type="ARBA" id="ARBA00049660"/>
    </source>
</evidence>
<dbReference type="Pfam" id="PF01226">
    <property type="entry name" value="Form_Nir_trans"/>
    <property type="match status" value="1"/>
</dbReference>
<feature type="transmembrane region" description="Helical" evidence="7">
    <location>
        <begin position="61"/>
        <end position="82"/>
    </location>
</feature>
<keyword evidence="4 7" id="KW-1133">Transmembrane helix</keyword>
<feature type="transmembrane region" description="Helical" evidence="7">
    <location>
        <begin position="184"/>
        <end position="206"/>
    </location>
</feature>
<dbReference type="GO" id="GO:0005886">
    <property type="term" value="C:plasma membrane"/>
    <property type="evidence" value="ECO:0007669"/>
    <property type="project" value="TreeGrafter"/>
</dbReference>
<feature type="transmembrane region" description="Helical" evidence="7">
    <location>
        <begin position="27"/>
        <end position="49"/>
    </location>
</feature>
<evidence type="ECO:0000256" key="4">
    <source>
        <dbReference type="ARBA" id="ARBA00022989"/>
    </source>
</evidence>
<organism evidence="8 9">
    <name type="scientific">Anaerosalibacter bizertensis</name>
    <dbReference type="NCBI Taxonomy" id="932217"/>
    <lineage>
        <taxon>Bacteria</taxon>
        <taxon>Bacillati</taxon>
        <taxon>Bacillota</taxon>
        <taxon>Tissierellia</taxon>
        <taxon>Tissierellales</taxon>
        <taxon>Sporanaerobacteraceae</taxon>
        <taxon>Anaerosalibacter</taxon>
    </lineage>
</organism>
<dbReference type="PANTHER" id="PTHR30520">
    <property type="entry name" value="FORMATE TRANSPORTER-RELATED"/>
    <property type="match status" value="1"/>
</dbReference>